<organism evidence="1 2">
    <name type="scientific">Peronospora matthiolae</name>
    <dbReference type="NCBI Taxonomy" id="2874970"/>
    <lineage>
        <taxon>Eukaryota</taxon>
        <taxon>Sar</taxon>
        <taxon>Stramenopiles</taxon>
        <taxon>Oomycota</taxon>
        <taxon>Peronosporomycetes</taxon>
        <taxon>Peronosporales</taxon>
        <taxon>Peronosporaceae</taxon>
        <taxon>Peronospora</taxon>
    </lineage>
</organism>
<name>A0AAV1UWL9_9STRA</name>
<dbReference type="AlphaFoldDB" id="A0AAV1UWL9"/>
<gene>
    <name evidence="1" type="ORF">PM001_LOCUS22768</name>
</gene>
<comment type="caution">
    <text evidence="1">The sequence shown here is derived from an EMBL/GenBank/DDBJ whole genome shotgun (WGS) entry which is preliminary data.</text>
</comment>
<evidence type="ECO:0000313" key="2">
    <source>
        <dbReference type="Proteomes" id="UP001162060"/>
    </source>
</evidence>
<evidence type="ECO:0000313" key="1">
    <source>
        <dbReference type="EMBL" id="CAK7937618.1"/>
    </source>
</evidence>
<accession>A0AAV1UWL9</accession>
<dbReference type="Proteomes" id="UP001162060">
    <property type="component" value="Unassembled WGS sequence"/>
</dbReference>
<reference evidence="1" key="1">
    <citation type="submission" date="2024-01" db="EMBL/GenBank/DDBJ databases">
        <authorList>
            <person name="Webb A."/>
        </authorList>
    </citation>
    <scope>NUCLEOTIDE SEQUENCE</scope>
    <source>
        <strain evidence="1">Pm1</strain>
    </source>
</reference>
<proteinExistence type="predicted"/>
<protein>
    <submittedName>
        <fullName evidence="1">Uncharacterized protein</fullName>
    </submittedName>
</protein>
<sequence length="335" mass="37588">MLEACTASKTKSFSPFVVEVDILKDQEAESVFGHHMLSERDVKNVALQNAQSIKQVQDELLTSPWSSATVHVEGAAGEQVRDDRVQFVDHSEVFGWDSRRRIRGSEVAFVFTKRFTTSLSVLEIMQQTWADGMHLEGARRFKYDVQRLDMLQEVNTNAYVLGRDVRSPDEKTVFRTTLLRYRTKMTEKVLRLPDSASLLSSGETTVEFNPRLRATRYVIGTQSLNPAANSGAKLLPERAGIEPSAPLVWAELALIIELLQVYDCVTGEDKYVHVRWSGTTNYGSTFDAHRNAADVVTSIMRWELDTIAPAIQLSLLNMEVTGERDVTQETGKSAA</sequence>
<dbReference type="EMBL" id="CAKLBY020000227">
    <property type="protein sequence ID" value="CAK7937618.1"/>
    <property type="molecule type" value="Genomic_DNA"/>
</dbReference>